<evidence type="ECO:0000313" key="1">
    <source>
        <dbReference type="EMBL" id="AWR98570.1"/>
    </source>
</evidence>
<reference evidence="1 2" key="1">
    <citation type="submission" date="2018-05" db="EMBL/GenBank/DDBJ databases">
        <title>Complete Genome Sequences of Extremely Thermoacidophilic, Metal-Mobilizing Type-Strain Members of the Archaeal Family Sulfolobaceae: Acidianus brierleyi DSM-1651T, Acidianus sulfidivorans DSM-18786T, Metallosphaera hakonensis DSM-7519T, and Metallosphaera prunae DSM-10039T.</title>
        <authorList>
            <person name="Counts J.A."/>
            <person name="Kelly R.M."/>
        </authorList>
    </citation>
    <scope>NUCLEOTIDE SEQUENCE [LARGE SCALE GENOMIC DNA]</scope>
    <source>
        <strain evidence="1 2">HO1-1</strain>
    </source>
</reference>
<keyword evidence="2" id="KW-1185">Reference proteome</keyword>
<proteinExistence type="predicted"/>
<dbReference type="GeneID" id="36833948"/>
<name>A0A2U9IRC9_9CREN</name>
<protein>
    <submittedName>
        <fullName evidence="1">Uncharacterized protein</fullName>
    </submittedName>
</protein>
<reference evidence="2" key="2">
    <citation type="submission" date="2020-03" db="EMBL/GenBank/DDBJ databases">
        <title>Complete Genome Sequences of Extremely Thermoacidophilic, Metal-Mobilizing Type-Strain Members of the Archaeal Family Sulfolobaceae: Acidianus brierleyi DSM-1651T, Acidianus sulfidivorans DSM-18786T, Metallosphaera hakonensis DSM-7519T, and Metallosphaera prunae DSM-10039T.</title>
        <authorList>
            <person name="Counts J.A."/>
            <person name="Kelly R.M."/>
        </authorList>
    </citation>
    <scope>NUCLEOTIDE SEQUENCE [LARGE SCALE GENOMIC DNA]</scope>
    <source>
        <strain evidence="2">HO1-1</strain>
    </source>
</reference>
<accession>A0A2U9IRC9</accession>
<dbReference type="KEGG" id="mhk:DFR87_01360"/>
<dbReference type="OrthoDB" id="46202at2157"/>
<gene>
    <name evidence="1" type="ORF">DFR87_01360</name>
</gene>
<dbReference type="AlphaFoldDB" id="A0A2U9IRC9"/>
<organism evidence="1 2">
    <name type="scientific">Metallosphaera hakonensis JCM 8857 = DSM 7519</name>
    <dbReference type="NCBI Taxonomy" id="1293036"/>
    <lineage>
        <taxon>Archaea</taxon>
        <taxon>Thermoproteota</taxon>
        <taxon>Thermoprotei</taxon>
        <taxon>Sulfolobales</taxon>
        <taxon>Sulfolobaceae</taxon>
        <taxon>Metallosphaera</taxon>
    </lineage>
</organism>
<dbReference type="Proteomes" id="UP000247586">
    <property type="component" value="Chromosome"/>
</dbReference>
<dbReference type="EMBL" id="CP029287">
    <property type="protein sequence ID" value="AWR98570.1"/>
    <property type="molecule type" value="Genomic_DNA"/>
</dbReference>
<reference evidence="2" key="3">
    <citation type="submission" date="2020-03" db="EMBL/GenBank/DDBJ databases">
        <title>Sequencing and Assembly of Multiple Reported Metal-Biooxidizing Members of the Extremely Thermoacidophilic Archaeal Family Sulfolobaceae.</title>
        <authorList>
            <person name="Counts J.A."/>
            <person name="Kelly R.M."/>
        </authorList>
    </citation>
    <scope>NUCLEOTIDE SEQUENCE [LARGE SCALE GENOMIC DNA]</scope>
    <source>
        <strain evidence="2">HO1-1</strain>
    </source>
</reference>
<dbReference type="RefSeq" id="WP_110368750.1">
    <property type="nucleotide sequence ID" value="NZ_CP029287.2"/>
</dbReference>
<evidence type="ECO:0000313" key="2">
    <source>
        <dbReference type="Proteomes" id="UP000247586"/>
    </source>
</evidence>
<sequence>MMVILVEGITDVEFVAGLLRIDNFEQAGSRAKRIVSKYRCYQGDDILICEGGGKNNICRRSKEISEILENRGIRFKLCHLLDGDAKGMKCDTGNTFHLQNRNLDELIFSITMKLLSNEEYARELMEKEKDNPDSKLKACLAMYLFKKYKAQDKKWIHLGSFYHYVAMNYENLLLQNDSGLDQMISSCTHGPIH</sequence>